<comment type="similarity">
    <text evidence="2 8">Belongs to the MIP/aquaporin (TC 1.A.8) family.</text>
</comment>
<comment type="catalytic activity">
    <reaction evidence="7">
        <text>H2O(in) = H2O(out)</text>
        <dbReference type="Rhea" id="RHEA:29667"/>
        <dbReference type="ChEBI" id="CHEBI:15377"/>
    </reaction>
</comment>
<feature type="transmembrane region" description="Helical" evidence="9">
    <location>
        <begin position="79"/>
        <end position="100"/>
    </location>
</feature>
<keyword evidence="4" id="KW-0677">Repeat</keyword>
<protein>
    <submittedName>
        <fullName evidence="10">Aquaporin-like protein</fullName>
    </submittedName>
</protein>
<keyword evidence="8" id="KW-0813">Transport</keyword>
<keyword evidence="3 8" id="KW-0812">Transmembrane</keyword>
<gene>
    <name evidence="10" type="ORF">B0I36DRAFT_334186</name>
</gene>
<feature type="transmembrane region" description="Helical" evidence="9">
    <location>
        <begin position="54"/>
        <end position="72"/>
    </location>
</feature>
<keyword evidence="11" id="KW-1185">Reference proteome</keyword>
<evidence type="ECO:0000313" key="10">
    <source>
        <dbReference type="EMBL" id="KAH7021284.1"/>
    </source>
</evidence>
<evidence type="ECO:0000256" key="9">
    <source>
        <dbReference type="SAM" id="Phobius"/>
    </source>
</evidence>
<evidence type="ECO:0000256" key="2">
    <source>
        <dbReference type="ARBA" id="ARBA00006175"/>
    </source>
</evidence>
<evidence type="ECO:0000313" key="11">
    <source>
        <dbReference type="Proteomes" id="UP000756346"/>
    </source>
</evidence>
<dbReference type="GeneID" id="70184863"/>
<name>A0A9P9BKI8_9PEZI</name>
<dbReference type="Pfam" id="PF00230">
    <property type="entry name" value="MIP"/>
    <property type="match status" value="1"/>
</dbReference>
<dbReference type="GO" id="GO:0015250">
    <property type="term" value="F:water channel activity"/>
    <property type="evidence" value="ECO:0007669"/>
    <property type="project" value="TreeGrafter"/>
</dbReference>
<evidence type="ECO:0000256" key="8">
    <source>
        <dbReference type="RuleBase" id="RU000477"/>
    </source>
</evidence>
<dbReference type="PANTHER" id="PTHR19139:SF283">
    <property type="entry name" value="AQUAPORIN"/>
    <property type="match status" value="1"/>
</dbReference>
<sequence length="152" mass="16828">MLLVHAITLKRAVWLFVAQMLGSMLASVIVLYLLPQAFNVKTTLSNGTSIVQGVFIEAILTAELVFAIFMLAKEKHRATFIAPVGIGLALFIAEMVGVQFTGGSLNPARSFGPCVVTLSFDEEHWIYCKRSPSRFWSLDFANTQKLRLATLY</sequence>
<comment type="subcellular location">
    <subcellularLocation>
        <location evidence="1">Membrane</location>
        <topology evidence="1">Multi-pass membrane protein</topology>
    </subcellularLocation>
</comment>
<dbReference type="GO" id="GO:0005886">
    <property type="term" value="C:plasma membrane"/>
    <property type="evidence" value="ECO:0007669"/>
    <property type="project" value="TreeGrafter"/>
</dbReference>
<comment type="caution">
    <text evidence="10">The sequence shown here is derived from an EMBL/GenBank/DDBJ whole genome shotgun (WGS) entry which is preliminary data.</text>
</comment>
<evidence type="ECO:0000256" key="1">
    <source>
        <dbReference type="ARBA" id="ARBA00004141"/>
    </source>
</evidence>
<proteinExistence type="inferred from homology"/>
<feature type="transmembrane region" description="Helical" evidence="9">
    <location>
        <begin position="12"/>
        <end position="34"/>
    </location>
</feature>
<keyword evidence="5 9" id="KW-1133">Transmembrane helix</keyword>
<dbReference type="AlphaFoldDB" id="A0A9P9BKI8"/>
<dbReference type="InterPro" id="IPR000425">
    <property type="entry name" value="MIP"/>
</dbReference>
<dbReference type="InterPro" id="IPR034294">
    <property type="entry name" value="Aquaporin_transptr"/>
</dbReference>
<dbReference type="OrthoDB" id="3222at2759"/>
<reference evidence="10" key="1">
    <citation type="journal article" date="2021" name="Nat. Commun.">
        <title>Genetic determinants of endophytism in the Arabidopsis root mycobiome.</title>
        <authorList>
            <person name="Mesny F."/>
            <person name="Miyauchi S."/>
            <person name="Thiergart T."/>
            <person name="Pickel B."/>
            <person name="Atanasova L."/>
            <person name="Karlsson M."/>
            <person name="Huettel B."/>
            <person name="Barry K.W."/>
            <person name="Haridas S."/>
            <person name="Chen C."/>
            <person name="Bauer D."/>
            <person name="Andreopoulos W."/>
            <person name="Pangilinan J."/>
            <person name="LaButti K."/>
            <person name="Riley R."/>
            <person name="Lipzen A."/>
            <person name="Clum A."/>
            <person name="Drula E."/>
            <person name="Henrissat B."/>
            <person name="Kohler A."/>
            <person name="Grigoriev I.V."/>
            <person name="Martin F.M."/>
            <person name="Hacquard S."/>
        </authorList>
    </citation>
    <scope>NUCLEOTIDE SEQUENCE</scope>
    <source>
        <strain evidence="10">MPI-CAGE-CH-0230</strain>
    </source>
</reference>
<evidence type="ECO:0000256" key="4">
    <source>
        <dbReference type="ARBA" id="ARBA00022737"/>
    </source>
</evidence>
<dbReference type="EMBL" id="JAGTJQ010000010">
    <property type="protein sequence ID" value="KAH7021284.1"/>
    <property type="molecule type" value="Genomic_DNA"/>
</dbReference>
<evidence type="ECO:0000256" key="5">
    <source>
        <dbReference type="ARBA" id="ARBA00022989"/>
    </source>
</evidence>
<accession>A0A9P9BKI8</accession>
<evidence type="ECO:0000256" key="7">
    <source>
        <dbReference type="ARBA" id="ARBA00034651"/>
    </source>
</evidence>
<evidence type="ECO:0000256" key="6">
    <source>
        <dbReference type="ARBA" id="ARBA00023136"/>
    </source>
</evidence>
<dbReference type="RefSeq" id="XP_046007485.1">
    <property type="nucleotide sequence ID" value="XM_046155317.1"/>
</dbReference>
<dbReference type="InterPro" id="IPR023271">
    <property type="entry name" value="Aquaporin-like"/>
</dbReference>
<dbReference type="Proteomes" id="UP000756346">
    <property type="component" value="Unassembled WGS sequence"/>
</dbReference>
<dbReference type="SUPFAM" id="SSF81338">
    <property type="entry name" value="Aquaporin-like"/>
    <property type="match status" value="1"/>
</dbReference>
<dbReference type="PANTHER" id="PTHR19139">
    <property type="entry name" value="AQUAPORIN TRANSPORTER"/>
    <property type="match status" value="1"/>
</dbReference>
<organism evidence="10 11">
    <name type="scientific">Microdochium trichocladiopsis</name>
    <dbReference type="NCBI Taxonomy" id="1682393"/>
    <lineage>
        <taxon>Eukaryota</taxon>
        <taxon>Fungi</taxon>
        <taxon>Dikarya</taxon>
        <taxon>Ascomycota</taxon>
        <taxon>Pezizomycotina</taxon>
        <taxon>Sordariomycetes</taxon>
        <taxon>Xylariomycetidae</taxon>
        <taxon>Xylariales</taxon>
        <taxon>Microdochiaceae</taxon>
        <taxon>Microdochium</taxon>
    </lineage>
</organism>
<keyword evidence="6 9" id="KW-0472">Membrane</keyword>
<dbReference type="Gene3D" id="1.20.1080.10">
    <property type="entry name" value="Glycerol uptake facilitator protein"/>
    <property type="match status" value="1"/>
</dbReference>
<dbReference type="PRINTS" id="PR00783">
    <property type="entry name" value="MINTRINSICP"/>
</dbReference>
<evidence type="ECO:0000256" key="3">
    <source>
        <dbReference type="ARBA" id="ARBA00022692"/>
    </source>
</evidence>